<keyword evidence="3" id="KW-1185">Reference proteome</keyword>
<dbReference type="EMBL" id="KV426468">
    <property type="protein sequence ID" value="KZV80582.1"/>
    <property type="molecule type" value="Genomic_DNA"/>
</dbReference>
<dbReference type="Proteomes" id="UP000077266">
    <property type="component" value="Unassembled WGS sequence"/>
</dbReference>
<sequence length="144" mass="16043">MADAIDTSPSGKLFNVRTANASKSPRDAHEPAPSENDSVPDLEPAAQPPRPAYEDTPVEPDPYLMLSYEVRQVWRLSAELRAALAHIKLLADIILRQAPAPGCSPYVYRRRREIALRSPPLATPRARLLLEDTTFLFDLCPRTV</sequence>
<gene>
    <name evidence="2" type="ORF">EXIGLDRAFT_780798</name>
</gene>
<accession>A0A165BG71</accession>
<evidence type="ECO:0000256" key="1">
    <source>
        <dbReference type="SAM" id="MobiDB-lite"/>
    </source>
</evidence>
<organism evidence="2 3">
    <name type="scientific">Exidia glandulosa HHB12029</name>
    <dbReference type="NCBI Taxonomy" id="1314781"/>
    <lineage>
        <taxon>Eukaryota</taxon>
        <taxon>Fungi</taxon>
        <taxon>Dikarya</taxon>
        <taxon>Basidiomycota</taxon>
        <taxon>Agaricomycotina</taxon>
        <taxon>Agaricomycetes</taxon>
        <taxon>Auriculariales</taxon>
        <taxon>Exidiaceae</taxon>
        <taxon>Exidia</taxon>
    </lineage>
</organism>
<evidence type="ECO:0000313" key="3">
    <source>
        <dbReference type="Proteomes" id="UP000077266"/>
    </source>
</evidence>
<dbReference type="InParanoid" id="A0A165BG71"/>
<dbReference type="AlphaFoldDB" id="A0A165BG71"/>
<evidence type="ECO:0000313" key="2">
    <source>
        <dbReference type="EMBL" id="KZV80582.1"/>
    </source>
</evidence>
<reference evidence="2 3" key="1">
    <citation type="journal article" date="2016" name="Mol. Biol. Evol.">
        <title>Comparative Genomics of Early-Diverging Mushroom-Forming Fungi Provides Insights into the Origins of Lignocellulose Decay Capabilities.</title>
        <authorList>
            <person name="Nagy L.G."/>
            <person name="Riley R."/>
            <person name="Tritt A."/>
            <person name="Adam C."/>
            <person name="Daum C."/>
            <person name="Floudas D."/>
            <person name="Sun H."/>
            <person name="Yadav J.S."/>
            <person name="Pangilinan J."/>
            <person name="Larsson K.H."/>
            <person name="Matsuura K."/>
            <person name="Barry K."/>
            <person name="Labutti K."/>
            <person name="Kuo R."/>
            <person name="Ohm R.A."/>
            <person name="Bhattacharya S.S."/>
            <person name="Shirouzu T."/>
            <person name="Yoshinaga Y."/>
            <person name="Martin F.M."/>
            <person name="Grigoriev I.V."/>
            <person name="Hibbett D.S."/>
        </authorList>
    </citation>
    <scope>NUCLEOTIDE SEQUENCE [LARGE SCALE GENOMIC DNA]</scope>
    <source>
        <strain evidence="2 3">HHB12029</strain>
    </source>
</reference>
<protein>
    <submittedName>
        <fullName evidence="2">Uncharacterized protein</fullName>
    </submittedName>
</protein>
<name>A0A165BG71_EXIGL</name>
<feature type="region of interest" description="Disordered" evidence="1">
    <location>
        <begin position="1"/>
        <end position="58"/>
    </location>
</feature>
<proteinExistence type="predicted"/>